<comment type="caution">
    <text evidence="6">The sequence shown here is derived from an EMBL/GenBank/DDBJ whole genome shotgun (WGS) entry which is preliminary data.</text>
</comment>
<dbReference type="InterPro" id="IPR003960">
    <property type="entry name" value="ATPase_AAA_CS"/>
</dbReference>
<evidence type="ECO:0000313" key="7">
    <source>
        <dbReference type="Proteomes" id="UP000630142"/>
    </source>
</evidence>
<keyword evidence="7" id="KW-1185">Reference proteome</keyword>
<dbReference type="RefSeq" id="WP_280514871.1">
    <property type="nucleotide sequence ID" value="NZ_BMZQ01000002.1"/>
</dbReference>
<evidence type="ECO:0000313" key="6">
    <source>
        <dbReference type="EMBL" id="GHD13894.1"/>
    </source>
</evidence>
<gene>
    <name evidence="6" type="ORF">GCM10016234_18760</name>
</gene>
<dbReference type="EMBL" id="BMZQ01000002">
    <property type="protein sequence ID" value="GHD13894.1"/>
    <property type="molecule type" value="Genomic_DNA"/>
</dbReference>
<dbReference type="InterPro" id="IPR039812">
    <property type="entry name" value="Vesicle-fus_ATPase"/>
</dbReference>
<proteinExistence type="inferred from homology"/>
<dbReference type="PANTHER" id="PTHR23078:SF2">
    <property type="entry name" value="VESICLE-FUSING ATPASE"/>
    <property type="match status" value="1"/>
</dbReference>
<dbReference type="Gene3D" id="3.40.50.300">
    <property type="entry name" value="P-loop containing nucleotide triphosphate hydrolases"/>
    <property type="match status" value="1"/>
</dbReference>
<keyword evidence="3" id="KW-0067">ATP-binding</keyword>
<feature type="domain" description="ATPase AAA-type core" evidence="5">
    <location>
        <begin position="1"/>
        <end position="69"/>
    </location>
</feature>
<dbReference type="AlphaFoldDB" id="A0A8J3DR84"/>
<feature type="region of interest" description="Disordered" evidence="4">
    <location>
        <begin position="89"/>
        <end position="109"/>
    </location>
</feature>
<keyword evidence="2" id="KW-0653">Protein transport</keyword>
<dbReference type="GO" id="GO:0006891">
    <property type="term" value="P:intra-Golgi vesicle-mediated transport"/>
    <property type="evidence" value="ECO:0007669"/>
    <property type="project" value="TreeGrafter"/>
</dbReference>
<dbReference type="PROSITE" id="PS00674">
    <property type="entry name" value="AAA"/>
    <property type="match status" value="1"/>
</dbReference>
<dbReference type="GO" id="GO:0035494">
    <property type="term" value="P:SNARE complex disassembly"/>
    <property type="evidence" value="ECO:0007669"/>
    <property type="project" value="InterPro"/>
</dbReference>
<evidence type="ECO:0000256" key="4">
    <source>
        <dbReference type="SAM" id="MobiDB-lite"/>
    </source>
</evidence>
<keyword evidence="3" id="KW-0547">Nucleotide-binding</keyword>
<reference evidence="6" key="1">
    <citation type="journal article" date="2014" name="Int. J. Syst. Evol. Microbiol.">
        <title>Complete genome sequence of Corynebacterium casei LMG S-19264T (=DSM 44701T), isolated from a smear-ripened cheese.</title>
        <authorList>
            <consortium name="US DOE Joint Genome Institute (JGI-PGF)"/>
            <person name="Walter F."/>
            <person name="Albersmeier A."/>
            <person name="Kalinowski J."/>
            <person name="Ruckert C."/>
        </authorList>
    </citation>
    <scope>NUCLEOTIDE SEQUENCE</scope>
    <source>
        <strain evidence="6">KCTC 42249</strain>
    </source>
</reference>
<dbReference type="GO" id="GO:0005524">
    <property type="term" value="F:ATP binding"/>
    <property type="evidence" value="ECO:0007669"/>
    <property type="project" value="UniProtKB-KW"/>
</dbReference>
<dbReference type="Pfam" id="PF00004">
    <property type="entry name" value="AAA"/>
    <property type="match status" value="1"/>
</dbReference>
<dbReference type="InterPro" id="IPR003959">
    <property type="entry name" value="ATPase_AAA_core"/>
</dbReference>
<name>A0A8J3DR84_9HYPH</name>
<evidence type="ECO:0000256" key="3">
    <source>
        <dbReference type="RuleBase" id="RU003651"/>
    </source>
</evidence>
<organism evidence="6 7">
    <name type="scientific">Tianweitania populi</name>
    <dbReference type="NCBI Taxonomy" id="1607949"/>
    <lineage>
        <taxon>Bacteria</taxon>
        <taxon>Pseudomonadati</taxon>
        <taxon>Pseudomonadota</taxon>
        <taxon>Alphaproteobacteria</taxon>
        <taxon>Hyphomicrobiales</taxon>
        <taxon>Phyllobacteriaceae</taxon>
        <taxon>Tianweitania</taxon>
    </lineage>
</organism>
<dbReference type="SUPFAM" id="SSF52540">
    <property type="entry name" value="P-loop containing nucleoside triphosphate hydrolases"/>
    <property type="match status" value="1"/>
</dbReference>
<accession>A0A8J3DR84</accession>
<evidence type="ECO:0000259" key="5">
    <source>
        <dbReference type="Pfam" id="PF00004"/>
    </source>
</evidence>
<dbReference type="Proteomes" id="UP000630142">
    <property type="component" value="Unassembled WGS sequence"/>
</dbReference>
<dbReference type="InterPro" id="IPR027417">
    <property type="entry name" value="P-loop_NTPase"/>
</dbReference>
<protein>
    <recommendedName>
        <fullName evidence="5">ATPase AAA-type core domain-containing protein</fullName>
    </recommendedName>
</protein>
<keyword evidence="1" id="KW-0813">Transport</keyword>
<evidence type="ECO:0000256" key="1">
    <source>
        <dbReference type="ARBA" id="ARBA00022448"/>
    </source>
</evidence>
<comment type="similarity">
    <text evidence="3">Belongs to the AAA ATPase family.</text>
</comment>
<evidence type="ECO:0000256" key="2">
    <source>
        <dbReference type="ARBA" id="ARBA00022927"/>
    </source>
</evidence>
<reference evidence="6" key="2">
    <citation type="submission" date="2020-09" db="EMBL/GenBank/DDBJ databases">
        <authorList>
            <person name="Sun Q."/>
            <person name="Kim S."/>
        </authorList>
    </citation>
    <scope>NUCLEOTIDE SEQUENCE</scope>
    <source>
        <strain evidence="6">KCTC 42249</strain>
    </source>
</reference>
<dbReference type="GO" id="GO:0016887">
    <property type="term" value="F:ATP hydrolysis activity"/>
    <property type="evidence" value="ECO:0007669"/>
    <property type="project" value="InterPro"/>
</dbReference>
<sequence length="109" mass="11641">MNEIDGIGRRGEKNEYADYWNSVVNKLLELLDGTTRSDGLIIVGATNGPDVIDPALKRLGRLETHIEIPCRGNGAELGCRHGEARRARGAAQGAKRVPAGVSQAHQGIA</sequence>
<dbReference type="GO" id="GO:0043001">
    <property type="term" value="P:Golgi to plasma membrane protein transport"/>
    <property type="evidence" value="ECO:0007669"/>
    <property type="project" value="TreeGrafter"/>
</dbReference>
<dbReference type="PANTHER" id="PTHR23078">
    <property type="entry name" value="VESICULAR-FUSION PROTEIN NSF"/>
    <property type="match status" value="1"/>
</dbReference>